<proteinExistence type="predicted"/>
<dbReference type="InterPro" id="IPR010980">
    <property type="entry name" value="Cyt_c/b562"/>
</dbReference>
<evidence type="ECO:0000313" key="2">
    <source>
        <dbReference type="EMBL" id="MXO58923.1"/>
    </source>
</evidence>
<dbReference type="PROSITE" id="PS51257">
    <property type="entry name" value="PROKAR_LIPOPROTEIN"/>
    <property type="match status" value="1"/>
</dbReference>
<organism evidence="2 3">
    <name type="scientific">Croceibacterium salegens</name>
    <dbReference type="NCBI Taxonomy" id="1737568"/>
    <lineage>
        <taxon>Bacteria</taxon>
        <taxon>Pseudomonadati</taxon>
        <taxon>Pseudomonadota</taxon>
        <taxon>Alphaproteobacteria</taxon>
        <taxon>Sphingomonadales</taxon>
        <taxon>Erythrobacteraceae</taxon>
        <taxon>Croceibacterium</taxon>
    </lineage>
</organism>
<dbReference type="GO" id="GO:0022900">
    <property type="term" value="P:electron transport chain"/>
    <property type="evidence" value="ECO:0007669"/>
    <property type="project" value="InterPro"/>
</dbReference>
<name>A0A6I4SSR5_9SPHN</name>
<dbReference type="GO" id="GO:0009055">
    <property type="term" value="F:electron transfer activity"/>
    <property type="evidence" value="ECO:0007669"/>
    <property type="project" value="InterPro"/>
</dbReference>
<dbReference type="GO" id="GO:0005506">
    <property type="term" value="F:iron ion binding"/>
    <property type="evidence" value="ECO:0007669"/>
    <property type="project" value="InterPro"/>
</dbReference>
<reference evidence="2 3" key="1">
    <citation type="submission" date="2019-12" db="EMBL/GenBank/DDBJ databases">
        <title>Genomic-based taxomic classification of the family Erythrobacteraceae.</title>
        <authorList>
            <person name="Xu L."/>
        </authorList>
    </citation>
    <scope>NUCLEOTIDE SEQUENCE [LARGE SCALE GENOMIC DNA]</scope>
    <source>
        <strain evidence="2 3">MCCC 1K01500</strain>
    </source>
</reference>
<keyword evidence="1" id="KW-0732">Signal</keyword>
<protein>
    <recommendedName>
        <fullName evidence="4">Cytochrome c</fullName>
    </recommendedName>
</protein>
<dbReference type="EMBL" id="WTYM01000031">
    <property type="protein sequence ID" value="MXO58923.1"/>
    <property type="molecule type" value="Genomic_DNA"/>
</dbReference>
<sequence>MIRRTLTMFALSTALAACTSGEPAKPIKDYMAQDVQPTAEIYWNAVQFISDESGDHDIEPQTDAEWADVAQAAARLGEIGKELKDPAYSDTRGSGWNDFADGLIKISADAEAAAKAKDPDKVFEVGGTMYSVCSACHEAYPAETPETGADATSTG</sequence>
<dbReference type="SUPFAM" id="SSF47175">
    <property type="entry name" value="Cytochromes"/>
    <property type="match status" value="1"/>
</dbReference>
<dbReference type="RefSeq" id="WP_159792882.1">
    <property type="nucleotide sequence ID" value="NZ_WTYM01000031.1"/>
</dbReference>
<gene>
    <name evidence="2" type="ORF">GRI89_05145</name>
</gene>
<evidence type="ECO:0008006" key="4">
    <source>
        <dbReference type="Google" id="ProtNLM"/>
    </source>
</evidence>
<dbReference type="OrthoDB" id="8537166at2"/>
<feature type="signal peptide" evidence="1">
    <location>
        <begin position="1"/>
        <end position="16"/>
    </location>
</feature>
<accession>A0A6I4SSR5</accession>
<feature type="chain" id="PRO_5026333130" description="Cytochrome c" evidence="1">
    <location>
        <begin position="17"/>
        <end position="155"/>
    </location>
</feature>
<evidence type="ECO:0000313" key="3">
    <source>
        <dbReference type="Proteomes" id="UP000433652"/>
    </source>
</evidence>
<comment type="caution">
    <text evidence="2">The sequence shown here is derived from an EMBL/GenBank/DDBJ whole genome shotgun (WGS) entry which is preliminary data.</text>
</comment>
<dbReference type="GO" id="GO:0020037">
    <property type="term" value="F:heme binding"/>
    <property type="evidence" value="ECO:0007669"/>
    <property type="project" value="InterPro"/>
</dbReference>
<dbReference type="AlphaFoldDB" id="A0A6I4SSR5"/>
<keyword evidence="3" id="KW-1185">Reference proteome</keyword>
<dbReference type="Proteomes" id="UP000433652">
    <property type="component" value="Unassembled WGS sequence"/>
</dbReference>
<evidence type="ECO:0000256" key="1">
    <source>
        <dbReference type="SAM" id="SignalP"/>
    </source>
</evidence>